<feature type="repeat" description="TPR" evidence="1">
    <location>
        <begin position="481"/>
        <end position="514"/>
    </location>
</feature>
<dbReference type="Gene3D" id="1.25.40.10">
    <property type="entry name" value="Tetratricopeptide repeat domain"/>
    <property type="match status" value="1"/>
</dbReference>
<dbReference type="AlphaFoldDB" id="A0A286G571"/>
<organism evidence="3 4">
    <name type="scientific">Spirosoma fluviale</name>
    <dbReference type="NCBI Taxonomy" id="1597977"/>
    <lineage>
        <taxon>Bacteria</taxon>
        <taxon>Pseudomonadati</taxon>
        <taxon>Bacteroidota</taxon>
        <taxon>Cytophagia</taxon>
        <taxon>Cytophagales</taxon>
        <taxon>Cytophagaceae</taxon>
        <taxon>Spirosoma</taxon>
    </lineage>
</organism>
<evidence type="ECO:0008006" key="5">
    <source>
        <dbReference type="Google" id="ProtNLM"/>
    </source>
</evidence>
<dbReference type="SMART" id="SM00028">
    <property type="entry name" value="TPR"/>
    <property type="match status" value="3"/>
</dbReference>
<evidence type="ECO:0000313" key="3">
    <source>
        <dbReference type="EMBL" id="SOD90681.1"/>
    </source>
</evidence>
<dbReference type="PANTHER" id="PTHR45588">
    <property type="entry name" value="TPR DOMAIN-CONTAINING PROTEIN"/>
    <property type="match status" value="1"/>
</dbReference>
<accession>A0A286G571</accession>
<feature type="signal peptide" evidence="2">
    <location>
        <begin position="1"/>
        <end position="26"/>
    </location>
</feature>
<name>A0A286G571_9BACT</name>
<sequence>MKRVIASTLWIVFLLVACTAKKPAQTAEGPTQVPLCTGNVSVEADYIATLPPPQWITNVGNSQMRITTTSKEAQRWFNQGLNLLHDFMYFEAYRAFVQASKQDSTCAMSYWGMVMALPGTRTEALRQRQTALNKALRLPASPKEKQFIQTAQSLADNGLQASLPLFRKLYQTYPDDPEAIAFAAIMLRFGSDSDWAESRTITETALRQFPTHTGLMHYYIHIMELSPAFAEAIPYATTLSQLAGGVSHTVHMPGHLYFLQGQYQKAASVFEQAHKQDETYHKSQKIPYLNNDNYLHNLHYWAVALAETGNQKKALEVANLYAGVTTDPERSQSSGMLMIMYEGQVMPALVYMRFGQWQEAVDYLAARPFTNATARQFQEGLRAYCLAMLQLSESQPTGIDAQLDILENARQVLYTRQQQLNQSPEQERVKRAQEILTIAQAELAGWISNIDPAKPLDQTAFFQALRLEKSIGYQEPPRLVCPVFEHIGDFFLRRRDGGNALQVLEKALQKRPNSPVILDKIRIARQL</sequence>
<dbReference type="PANTHER" id="PTHR45588:SF1">
    <property type="entry name" value="WW DOMAIN-CONTAINING PROTEIN"/>
    <property type="match status" value="1"/>
</dbReference>
<evidence type="ECO:0000256" key="2">
    <source>
        <dbReference type="SAM" id="SignalP"/>
    </source>
</evidence>
<keyword evidence="2" id="KW-0732">Signal</keyword>
<dbReference type="InterPro" id="IPR019734">
    <property type="entry name" value="TPR_rpt"/>
</dbReference>
<evidence type="ECO:0000313" key="4">
    <source>
        <dbReference type="Proteomes" id="UP000219452"/>
    </source>
</evidence>
<dbReference type="EMBL" id="OCNH01000002">
    <property type="protein sequence ID" value="SOD90681.1"/>
    <property type="molecule type" value="Genomic_DNA"/>
</dbReference>
<evidence type="ECO:0000256" key="1">
    <source>
        <dbReference type="PROSITE-ProRule" id="PRU00339"/>
    </source>
</evidence>
<reference evidence="4" key="1">
    <citation type="submission" date="2017-09" db="EMBL/GenBank/DDBJ databases">
        <authorList>
            <person name="Varghese N."/>
            <person name="Submissions S."/>
        </authorList>
    </citation>
    <scope>NUCLEOTIDE SEQUENCE [LARGE SCALE GENOMIC DNA]</scope>
    <source>
        <strain evidence="4">DSM 29961</strain>
    </source>
</reference>
<dbReference type="SUPFAM" id="SSF48452">
    <property type="entry name" value="TPR-like"/>
    <property type="match status" value="2"/>
</dbReference>
<dbReference type="PROSITE" id="PS50005">
    <property type="entry name" value="TPR"/>
    <property type="match status" value="2"/>
</dbReference>
<dbReference type="Proteomes" id="UP000219452">
    <property type="component" value="Unassembled WGS sequence"/>
</dbReference>
<feature type="chain" id="PRO_5012290003" description="Tetratricopeptide repeat-containing protein" evidence="2">
    <location>
        <begin position="27"/>
        <end position="527"/>
    </location>
</feature>
<keyword evidence="1" id="KW-0802">TPR repeat</keyword>
<dbReference type="InterPro" id="IPR011990">
    <property type="entry name" value="TPR-like_helical_dom_sf"/>
</dbReference>
<protein>
    <recommendedName>
        <fullName evidence="5">Tetratricopeptide repeat-containing protein</fullName>
    </recommendedName>
</protein>
<dbReference type="OrthoDB" id="9778494at2"/>
<dbReference type="PROSITE" id="PS51257">
    <property type="entry name" value="PROKAR_LIPOPROTEIN"/>
    <property type="match status" value="1"/>
</dbReference>
<feature type="repeat" description="TPR" evidence="1">
    <location>
        <begin position="247"/>
        <end position="280"/>
    </location>
</feature>
<proteinExistence type="predicted"/>
<gene>
    <name evidence="3" type="ORF">SAMN06269250_3504</name>
</gene>
<keyword evidence="4" id="KW-1185">Reference proteome</keyword>
<dbReference type="RefSeq" id="WP_097127023.1">
    <property type="nucleotide sequence ID" value="NZ_OCNH01000002.1"/>
</dbReference>